<dbReference type="eggNOG" id="ENOG5033FDU">
    <property type="taxonomic scope" value="Bacteria"/>
</dbReference>
<dbReference type="STRING" id="471857.Svir_34220"/>
<dbReference type="HOGENOM" id="CLU_186062_0_0_11"/>
<evidence type="ECO:0000313" key="2">
    <source>
        <dbReference type="Proteomes" id="UP000000841"/>
    </source>
</evidence>
<dbReference type="AlphaFoldDB" id="C7N0I4"/>
<protein>
    <submittedName>
        <fullName evidence="1">Uncharacterized protein</fullName>
    </submittedName>
</protein>
<organism evidence="1 2">
    <name type="scientific">Saccharomonospora viridis (strain ATCC 15386 / DSM 43017 / JCM 3036 / CCUG 5913 / NBRC 12207 / NCIMB 9602 / P101)</name>
    <name type="common">Thermoactinomyces viridis</name>
    <dbReference type="NCBI Taxonomy" id="471857"/>
    <lineage>
        <taxon>Bacteria</taxon>
        <taxon>Bacillati</taxon>
        <taxon>Actinomycetota</taxon>
        <taxon>Actinomycetes</taxon>
        <taxon>Pseudonocardiales</taxon>
        <taxon>Pseudonocardiaceae</taxon>
        <taxon>Saccharomonospora</taxon>
    </lineage>
</organism>
<gene>
    <name evidence="1" type="ordered locus">Svir_34220</name>
</gene>
<proteinExistence type="predicted"/>
<dbReference type="EMBL" id="CP001683">
    <property type="protein sequence ID" value="ACU98386.1"/>
    <property type="molecule type" value="Genomic_DNA"/>
</dbReference>
<sequence>MVSRLVECMEDDVGKDDKRKQHRIDPEWPDVEHAVTELAADRQGALSPFGETTFPLESVPYVHPKTEINKTP</sequence>
<dbReference type="Proteomes" id="UP000000841">
    <property type="component" value="Chromosome"/>
</dbReference>
<reference evidence="1 2" key="1">
    <citation type="journal article" date="2009" name="Stand. Genomic Sci.">
        <title>Complete genome sequence of Saccharomonospora viridis type strain (P101).</title>
        <authorList>
            <person name="Pati A."/>
            <person name="Sikorski J."/>
            <person name="Nolan M."/>
            <person name="Lapidus A."/>
            <person name="Copeland A."/>
            <person name="Glavina Del Rio T."/>
            <person name="Lucas S."/>
            <person name="Chen F."/>
            <person name="Tice H."/>
            <person name="Pitluck S."/>
            <person name="Cheng J.F."/>
            <person name="Chertkov O."/>
            <person name="Brettin T."/>
            <person name="Han C."/>
            <person name="Detter J.C."/>
            <person name="Kuske C."/>
            <person name="Bruce D."/>
            <person name="Goodwin L."/>
            <person name="Chain P."/>
            <person name="D'haeseleer P."/>
            <person name="Chen A."/>
            <person name="Palaniappan K."/>
            <person name="Ivanova N."/>
            <person name="Mavromatis K."/>
            <person name="Mikhailova N."/>
            <person name="Rohde M."/>
            <person name="Tindall B.J."/>
            <person name="Goker M."/>
            <person name="Bristow J."/>
            <person name="Eisen J.A."/>
            <person name="Markowitz V."/>
            <person name="Hugenholtz P."/>
            <person name="Kyrpides N.C."/>
            <person name="Klenk H.P."/>
        </authorList>
    </citation>
    <scope>NUCLEOTIDE SEQUENCE [LARGE SCALE GENOMIC DNA]</scope>
    <source>
        <strain evidence="2">ATCC 15386 / DSM 43017 / JCM 3036 / NBRC 12207 / P101</strain>
    </source>
</reference>
<name>C7N0I4_SACVD</name>
<evidence type="ECO:0000313" key="1">
    <source>
        <dbReference type="EMBL" id="ACU98386.1"/>
    </source>
</evidence>
<dbReference type="KEGG" id="svi:Svir_34220"/>
<accession>C7N0I4</accession>
<keyword evidence="2" id="KW-1185">Reference proteome</keyword>